<sequence>MKILVVEDEATLGGQIVEGLEQNGWVAELSSDGIDALYRSTSEPWDAIVLDLGLPKLDGLTVLKGIRDENVNTPVVILSARNELTQRVEGLNAGADDYLTKPFQMVELIARLRAQLRRASGSGSPVIQASGLSLDTRTSKVMWQGQAIDLTALEFKVLAYLMHNTDKVISRTELVEHIYKQDFDRDSNTIEVFIGRIRRKIGGDVIKTVRGLGYRINADAK</sequence>
<keyword evidence="4 7" id="KW-0238">DNA-binding</keyword>
<dbReference type="EMBL" id="JAUOPU010000004">
    <property type="protein sequence ID" value="MDO6542089.1"/>
    <property type="molecule type" value="Genomic_DNA"/>
</dbReference>
<keyword evidence="5" id="KW-0804">Transcription</keyword>
<proteinExistence type="predicted"/>
<dbReference type="InterPro" id="IPR001867">
    <property type="entry name" value="OmpR/PhoB-type_DNA-bd"/>
</dbReference>
<dbReference type="Pfam" id="PF00486">
    <property type="entry name" value="Trans_reg_C"/>
    <property type="match status" value="1"/>
</dbReference>
<evidence type="ECO:0000256" key="2">
    <source>
        <dbReference type="ARBA" id="ARBA00023012"/>
    </source>
</evidence>
<organism evidence="10 11">
    <name type="scientific">Photobacterium sanguinicancri</name>
    <dbReference type="NCBI Taxonomy" id="875932"/>
    <lineage>
        <taxon>Bacteria</taxon>
        <taxon>Pseudomonadati</taxon>
        <taxon>Pseudomonadota</taxon>
        <taxon>Gammaproteobacteria</taxon>
        <taxon>Vibrionales</taxon>
        <taxon>Vibrionaceae</taxon>
        <taxon>Photobacterium</taxon>
    </lineage>
</organism>
<dbReference type="GO" id="GO:0000976">
    <property type="term" value="F:transcription cis-regulatory region binding"/>
    <property type="evidence" value="ECO:0007669"/>
    <property type="project" value="TreeGrafter"/>
</dbReference>
<dbReference type="Gene3D" id="3.40.50.2300">
    <property type="match status" value="1"/>
</dbReference>
<dbReference type="InterPro" id="IPR016032">
    <property type="entry name" value="Sig_transdc_resp-reg_C-effctor"/>
</dbReference>
<dbReference type="RefSeq" id="WP_062688958.1">
    <property type="nucleotide sequence ID" value="NZ_JAUOPU010000004.1"/>
</dbReference>
<feature type="modified residue" description="4-aspartylphosphate" evidence="6">
    <location>
        <position position="51"/>
    </location>
</feature>
<reference evidence="10" key="1">
    <citation type="submission" date="2023-07" db="EMBL/GenBank/DDBJ databases">
        <title>Genome content predicts the carbon catabolic preferences of heterotrophic bacteria.</title>
        <authorList>
            <person name="Gralka M."/>
        </authorList>
    </citation>
    <scope>NUCLEOTIDE SEQUENCE</scope>
    <source>
        <strain evidence="10">G2M05</strain>
    </source>
</reference>
<comment type="caution">
    <text evidence="10">The sequence shown here is derived from an EMBL/GenBank/DDBJ whole genome shotgun (WGS) entry which is preliminary data.</text>
</comment>
<evidence type="ECO:0000313" key="11">
    <source>
        <dbReference type="Proteomes" id="UP001170624"/>
    </source>
</evidence>
<dbReference type="SMART" id="SM00448">
    <property type="entry name" value="REC"/>
    <property type="match status" value="1"/>
</dbReference>
<evidence type="ECO:0000259" key="9">
    <source>
        <dbReference type="PROSITE" id="PS51755"/>
    </source>
</evidence>
<dbReference type="InterPro" id="IPR011006">
    <property type="entry name" value="CheY-like_superfamily"/>
</dbReference>
<evidence type="ECO:0000256" key="4">
    <source>
        <dbReference type="ARBA" id="ARBA00023125"/>
    </source>
</evidence>
<dbReference type="PANTHER" id="PTHR48111">
    <property type="entry name" value="REGULATOR OF RPOS"/>
    <property type="match status" value="1"/>
</dbReference>
<accession>A0AAW7Y5S4</accession>
<evidence type="ECO:0000313" key="10">
    <source>
        <dbReference type="EMBL" id="MDO6542089.1"/>
    </source>
</evidence>
<dbReference type="SMART" id="SM00862">
    <property type="entry name" value="Trans_reg_C"/>
    <property type="match status" value="1"/>
</dbReference>
<dbReference type="GO" id="GO:0005829">
    <property type="term" value="C:cytosol"/>
    <property type="evidence" value="ECO:0007669"/>
    <property type="project" value="TreeGrafter"/>
</dbReference>
<feature type="DNA-binding region" description="OmpR/PhoB-type" evidence="7">
    <location>
        <begin position="124"/>
        <end position="218"/>
    </location>
</feature>
<dbReference type="InterPro" id="IPR001789">
    <property type="entry name" value="Sig_transdc_resp-reg_receiver"/>
</dbReference>
<dbReference type="CDD" id="cd00383">
    <property type="entry name" value="trans_reg_C"/>
    <property type="match status" value="1"/>
</dbReference>
<dbReference type="GO" id="GO:0006355">
    <property type="term" value="P:regulation of DNA-templated transcription"/>
    <property type="evidence" value="ECO:0007669"/>
    <property type="project" value="InterPro"/>
</dbReference>
<dbReference type="Proteomes" id="UP001170624">
    <property type="component" value="Unassembled WGS sequence"/>
</dbReference>
<dbReference type="GO" id="GO:0032993">
    <property type="term" value="C:protein-DNA complex"/>
    <property type="evidence" value="ECO:0007669"/>
    <property type="project" value="TreeGrafter"/>
</dbReference>
<dbReference type="Gene3D" id="6.10.250.690">
    <property type="match status" value="1"/>
</dbReference>
<dbReference type="AlphaFoldDB" id="A0AAW7Y5S4"/>
<dbReference type="FunFam" id="1.10.10.10:FF:000005">
    <property type="entry name" value="Two-component system response regulator"/>
    <property type="match status" value="1"/>
</dbReference>
<dbReference type="Gene3D" id="1.10.10.10">
    <property type="entry name" value="Winged helix-like DNA-binding domain superfamily/Winged helix DNA-binding domain"/>
    <property type="match status" value="1"/>
</dbReference>
<evidence type="ECO:0000256" key="1">
    <source>
        <dbReference type="ARBA" id="ARBA00022553"/>
    </source>
</evidence>
<evidence type="ECO:0000256" key="7">
    <source>
        <dbReference type="PROSITE-ProRule" id="PRU01091"/>
    </source>
</evidence>
<dbReference type="PROSITE" id="PS50110">
    <property type="entry name" value="RESPONSE_REGULATORY"/>
    <property type="match status" value="1"/>
</dbReference>
<gene>
    <name evidence="10" type="ORF">Q4568_06075</name>
</gene>
<keyword evidence="2" id="KW-0902">Two-component regulatory system</keyword>
<feature type="domain" description="OmpR/PhoB-type" evidence="9">
    <location>
        <begin position="124"/>
        <end position="218"/>
    </location>
</feature>
<evidence type="ECO:0000256" key="5">
    <source>
        <dbReference type="ARBA" id="ARBA00023163"/>
    </source>
</evidence>
<evidence type="ECO:0000256" key="3">
    <source>
        <dbReference type="ARBA" id="ARBA00023015"/>
    </source>
</evidence>
<name>A0AAW7Y5S4_9GAMM</name>
<dbReference type="GO" id="GO:0000156">
    <property type="term" value="F:phosphorelay response regulator activity"/>
    <property type="evidence" value="ECO:0007669"/>
    <property type="project" value="TreeGrafter"/>
</dbReference>
<evidence type="ECO:0000259" key="8">
    <source>
        <dbReference type="PROSITE" id="PS50110"/>
    </source>
</evidence>
<protein>
    <submittedName>
        <fullName evidence="10">Response regulator transcription factor</fullName>
    </submittedName>
</protein>
<dbReference type="PANTHER" id="PTHR48111:SF71">
    <property type="entry name" value="TRANSCRIPTIONAL REGULATORY PROTEIN PHOP"/>
    <property type="match status" value="1"/>
</dbReference>
<keyword evidence="1 6" id="KW-0597">Phosphoprotein</keyword>
<feature type="domain" description="Response regulatory" evidence="8">
    <location>
        <begin position="2"/>
        <end position="116"/>
    </location>
</feature>
<dbReference type="PROSITE" id="PS51755">
    <property type="entry name" value="OMPR_PHOB"/>
    <property type="match status" value="1"/>
</dbReference>
<keyword evidence="3" id="KW-0805">Transcription regulation</keyword>
<dbReference type="InterPro" id="IPR036388">
    <property type="entry name" value="WH-like_DNA-bd_sf"/>
</dbReference>
<evidence type="ECO:0000256" key="6">
    <source>
        <dbReference type="PROSITE-ProRule" id="PRU00169"/>
    </source>
</evidence>
<dbReference type="Pfam" id="PF00072">
    <property type="entry name" value="Response_reg"/>
    <property type="match status" value="1"/>
</dbReference>
<dbReference type="InterPro" id="IPR039420">
    <property type="entry name" value="WalR-like"/>
</dbReference>
<dbReference type="SUPFAM" id="SSF46894">
    <property type="entry name" value="C-terminal effector domain of the bipartite response regulators"/>
    <property type="match status" value="1"/>
</dbReference>
<dbReference type="SUPFAM" id="SSF52172">
    <property type="entry name" value="CheY-like"/>
    <property type="match status" value="1"/>
</dbReference>